<dbReference type="CDD" id="cd17321">
    <property type="entry name" value="MFS_MMR_MDR_like"/>
    <property type="match status" value="1"/>
</dbReference>
<organism evidence="9 10">
    <name type="scientific">Jatrophihabitans cynanchi</name>
    <dbReference type="NCBI Taxonomy" id="2944128"/>
    <lineage>
        <taxon>Bacteria</taxon>
        <taxon>Bacillati</taxon>
        <taxon>Actinomycetota</taxon>
        <taxon>Actinomycetes</taxon>
        <taxon>Jatrophihabitantales</taxon>
        <taxon>Jatrophihabitantaceae</taxon>
        <taxon>Jatrophihabitans</taxon>
    </lineage>
</organism>
<evidence type="ECO:0000259" key="8">
    <source>
        <dbReference type="PROSITE" id="PS50850"/>
    </source>
</evidence>
<feature type="transmembrane region" description="Helical" evidence="7">
    <location>
        <begin position="240"/>
        <end position="262"/>
    </location>
</feature>
<dbReference type="InterPro" id="IPR004638">
    <property type="entry name" value="EmrB-like"/>
</dbReference>
<proteinExistence type="predicted"/>
<feature type="transmembrane region" description="Helical" evidence="7">
    <location>
        <begin position="63"/>
        <end position="83"/>
    </location>
</feature>
<sequence length="510" mass="52892">MTVQSPPNTAGAAPAVARRFLRPGHPGLVLTAILTAQLMVVLDATIVNIALQDIKGALHFSPAGLSWVVNAYTLTFGGLLLLGARAGDLLGRKRVFLAGIALFALASLAGGFAQNPGELLTARAIQGIGGALASPSALALLMTMFPGTRERTRAIGLYTAVSIGGAAVGLIAGGMLSEWASWRWVLFVNVPIGLALLVIARPVLIETPRRSGHFDLLGALTSTLGMTALVYGFVHAASDGWSNAGTIGSFAAGLVLLAAFIRTESRAESPITPLRLFADRNRASAYLARLLLVAGMMGMFFFLTQLLRGVLGYSDLKTGFAFLPLTVMVFLGSQLSSRGLVERFGEKVVMVGGITLSTTGMALLTQLNEHSGYLALVVPLLIFGAGNGLAFVPLTTAALDGVAPEDSGAASGLVNVMQQVGGSLGLSVLVTVFGTASSNAADNLRPGLSAAEAARHVFVAGAHSAFWAASVFLLATWLLVAFAIRRRPAAPDVDYTDAELEAELQAVLAE</sequence>
<keyword evidence="6 7" id="KW-0472">Membrane</keyword>
<dbReference type="InterPro" id="IPR036259">
    <property type="entry name" value="MFS_trans_sf"/>
</dbReference>
<feature type="domain" description="Major facilitator superfamily (MFS) profile" evidence="8">
    <location>
        <begin position="29"/>
        <end position="488"/>
    </location>
</feature>
<feature type="transmembrane region" description="Helical" evidence="7">
    <location>
        <begin position="373"/>
        <end position="399"/>
    </location>
</feature>
<dbReference type="PANTHER" id="PTHR42718">
    <property type="entry name" value="MAJOR FACILITATOR SUPERFAMILY MULTIDRUG TRANSPORTER MFSC"/>
    <property type="match status" value="1"/>
</dbReference>
<evidence type="ECO:0000256" key="7">
    <source>
        <dbReference type="SAM" id="Phobius"/>
    </source>
</evidence>
<dbReference type="Gene3D" id="1.20.1720.10">
    <property type="entry name" value="Multidrug resistance protein D"/>
    <property type="match status" value="1"/>
</dbReference>
<dbReference type="Proteomes" id="UP001164693">
    <property type="component" value="Chromosome"/>
</dbReference>
<keyword evidence="5 7" id="KW-1133">Transmembrane helix</keyword>
<feature type="transmembrane region" description="Helical" evidence="7">
    <location>
        <begin position="216"/>
        <end position="234"/>
    </location>
</feature>
<reference evidence="9" key="1">
    <citation type="submission" date="2022-05" db="EMBL/GenBank/DDBJ databases">
        <title>Jatrophihabitans sp. SB3-54 whole genome sequence.</title>
        <authorList>
            <person name="Suh M.K."/>
            <person name="Eom M.K."/>
            <person name="Kim J.S."/>
            <person name="Kim H.S."/>
            <person name="Do H.E."/>
            <person name="Shin Y.K."/>
            <person name="Lee J.-S."/>
        </authorList>
    </citation>
    <scope>NUCLEOTIDE SEQUENCE</scope>
    <source>
        <strain evidence="9">SB3-54</strain>
    </source>
</reference>
<evidence type="ECO:0000256" key="2">
    <source>
        <dbReference type="ARBA" id="ARBA00022448"/>
    </source>
</evidence>
<keyword evidence="4 7" id="KW-0812">Transmembrane</keyword>
<evidence type="ECO:0000256" key="1">
    <source>
        <dbReference type="ARBA" id="ARBA00004651"/>
    </source>
</evidence>
<feature type="transmembrane region" description="Helical" evidence="7">
    <location>
        <begin position="348"/>
        <end position="367"/>
    </location>
</feature>
<dbReference type="EMBL" id="CP097463">
    <property type="protein sequence ID" value="WAX57562.1"/>
    <property type="molecule type" value="Genomic_DNA"/>
</dbReference>
<keyword evidence="10" id="KW-1185">Reference proteome</keyword>
<accession>A0ABY7K1T3</accession>
<dbReference type="SUPFAM" id="SSF103473">
    <property type="entry name" value="MFS general substrate transporter"/>
    <property type="match status" value="1"/>
</dbReference>
<evidence type="ECO:0000256" key="5">
    <source>
        <dbReference type="ARBA" id="ARBA00022989"/>
    </source>
</evidence>
<evidence type="ECO:0000256" key="6">
    <source>
        <dbReference type="ARBA" id="ARBA00023136"/>
    </source>
</evidence>
<feature type="transmembrane region" description="Helical" evidence="7">
    <location>
        <begin position="283"/>
        <end position="307"/>
    </location>
</feature>
<evidence type="ECO:0000313" key="9">
    <source>
        <dbReference type="EMBL" id="WAX57562.1"/>
    </source>
</evidence>
<protein>
    <submittedName>
        <fullName evidence="9">MFS transporter</fullName>
    </submittedName>
</protein>
<feature type="transmembrane region" description="Helical" evidence="7">
    <location>
        <begin position="319"/>
        <end position="336"/>
    </location>
</feature>
<dbReference type="InterPro" id="IPR011701">
    <property type="entry name" value="MFS"/>
</dbReference>
<feature type="transmembrane region" description="Helical" evidence="7">
    <location>
        <begin position="420"/>
        <end position="437"/>
    </location>
</feature>
<keyword evidence="3" id="KW-1003">Cell membrane</keyword>
<evidence type="ECO:0000256" key="4">
    <source>
        <dbReference type="ARBA" id="ARBA00022692"/>
    </source>
</evidence>
<feature type="transmembrane region" description="Helical" evidence="7">
    <location>
        <begin position="182"/>
        <end position="204"/>
    </location>
</feature>
<dbReference type="PANTHER" id="PTHR42718:SF46">
    <property type="entry name" value="BLR6921 PROTEIN"/>
    <property type="match status" value="1"/>
</dbReference>
<feature type="transmembrane region" description="Helical" evidence="7">
    <location>
        <begin position="28"/>
        <end position="51"/>
    </location>
</feature>
<evidence type="ECO:0000256" key="3">
    <source>
        <dbReference type="ARBA" id="ARBA00022475"/>
    </source>
</evidence>
<feature type="transmembrane region" description="Helical" evidence="7">
    <location>
        <begin position="95"/>
        <end position="113"/>
    </location>
</feature>
<name>A0ABY7K1T3_9ACTN</name>
<feature type="transmembrane region" description="Helical" evidence="7">
    <location>
        <begin position="457"/>
        <end position="480"/>
    </location>
</feature>
<keyword evidence="2" id="KW-0813">Transport</keyword>
<dbReference type="PROSITE" id="PS50850">
    <property type="entry name" value="MFS"/>
    <property type="match status" value="1"/>
</dbReference>
<feature type="transmembrane region" description="Helical" evidence="7">
    <location>
        <begin position="125"/>
        <end position="145"/>
    </location>
</feature>
<evidence type="ECO:0000313" key="10">
    <source>
        <dbReference type="Proteomes" id="UP001164693"/>
    </source>
</evidence>
<dbReference type="InterPro" id="IPR020846">
    <property type="entry name" value="MFS_dom"/>
</dbReference>
<dbReference type="Pfam" id="PF07690">
    <property type="entry name" value="MFS_1"/>
    <property type="match status" value="1"/>
</dbReference>
<dbReference type="NCBIfam" id="TIGR00711">
    <property type="entry name" value="efflux_EmrB"/>
    <property type="match status" value="1"/>
</dbReference>
<comment type="subcellular location">
    <subcellularLocation>
        <location evidence="1">Cell membrane</location>
        <topology evidence="1">Multi-pass membrane protein</topology>
    </subcellularLocation>
</comment>
<dbReference type="Gene3D" id="1.20.1250.20">
    <property type="entry name" value="MFS general substrate transporter like domains"/>
    <property type="match status" value="1"/>
</dbReference>
<gene>
    <name evidence="9" type="ORF">M6B22_02050</name>
</gene>
<feature type="transmembrane region" description="Helical" evidence="7">
    <location>
        <begin position="157"/>
        <end position="176"/>
    </location>
</feature>